<comment type="caution">
    <text evidence="6">The sequence shown here is derived from an EMBL/GenBank/DDBJ whole genome shotgun (WGS) entry which is preliminary data.</text>
</comment>
<keyword evidence="3" id="KW-0732">Signal</keyword>
<dbReference type="GO" id="GO:0003993">
    <property type="term" value="F:acid phosphatase activity"/>
    <property type="evidence" value="ECO:0007669"/>
    <property type="project" value="InterPro"/>
</dbReference>
<evidence type="ECO:0000256" key="1">
    <source>
        <dbReference type="ARBA" id="ARBA00004123"/>
    </source>
</evidence>
<feature type="compositionally biased region" description="Acidic residues" evidence="5">
    <location>
        <begin position="412"/>
        <end position="454"/>
    </location>
</feature>
<dbReference type="InterPro" id="IPR010028">
    <property type="entry name" value="Acid_phosphatase_pln"/>
</dbReference>
<dbReference type="Pfam" id="PF03767">
    <property type="entry name" value="Acid_phosphat_B"/>
    <property type="match status" value="1"/>
</dbReference>
<dbReference type="InterPro" id="IPR005519">
    <property type="entry name" value="Acid_phosphat_B-like"/>
</dbReference>
<evidence type="ECO:0000313" key="7">
    <source>
        <dbReference type="Proteomes" id="UP001314170"/>
    </source>
</evidence>
<comment type="subcellular location">
    <subcellularLocation>
        <location evidence="1">Nucleus</location>
    </subcellularLocation>
</comment>
<dbReference type="AlphaFoldDB" id="A0AAV1SSM6"/>
<dbReference type="SUPFAM" id="SSF56784">
    <property type="entry name" value="HAD-like"/>
    <property type="match status" value="1"/>
</dbReference>
<protein>
    <recommendedName>
        <fullName evidence="8">Acid phosphatase</fullName>
    </recommendedName>
</protein>
<dbReference type="InterPro" id="IPR036412">
    <property type="entry name" value="HAD-like_sf"/>
</dbReference>
<sequence>MSHENTLIVILASSHASQFSNYPLQIHLLRPKSGSSGHHIHGVSCLSWRLAVETNNLVGWATVPEECENYVGHYMLGDQYRGDSAVITDAAFAHAKSFKLAGDGKDIWVFDVDETTLSNLPYYAEHLFGAEPYNSTAFNQWVFKGKAVALPESLKLYKKLLSIGIKVVFLTGRPEEQRAVTSTNLKNAGYHNWEKLILKSSSYAGKTAVFYKSSERAKLEKKGYRIIGNMGDQWSDLLGTNVGKRTFKLPDPMYYINMAYRGRGRGRGRFGGGSFTYARQEPFDLFPEVELPDPKDVKEERALVVWNSRLTNYFKSSPYYLEEIITKESQSIDIERFSDRGKPKITSERDSLDQFLQLTSKNFPKELIGGLKRKGPNKRVRWTAGLSKLDEYEKCELMSEEQGEKAQKEKKEDEDEEDEDEVAEEPDEDDDDGDYNQNIDFDDDEDDYNMEDDNDSMHLFSNMNTVSPISIDGMQKLVFLRQMLIAL</sequence>
<reference evidence="6 7" key="1">
    <citation type="submission" date="2024-01" db="EMBL/GenBank/DDBJ databases">
        <authorList>
            <person name="Waweru B."/>
        </authorList>
    </citation>
    <scope>NUCLEOTIDE SEQUENCE [LARGE SCALE GENOMIC DNA]</scope>
</reference>
<dbReference type="PANTHER" id="PTHR31284:SF19">
    <property type="entry name" value="VEGETATIVE STORAGE PROTEIN 1-RELATED"/>
    <property type="match status" value="1"/>
</dbReference>
<organism evidence="6 7">
    <name type="scientific">Dovyalis caffra</name>
    <dbReference type="NCBI Taxonomy" id="77055"/>
    <lineage>
        <taxon>Eukaryota</taxon>
        <taxon>Viridiplantae</taxon>
        <taxon>Streptophyta</taxon>
        <taxon>Embryophyta</taxon>
        <taxon>Tracheophyta</taxon>
        <taxon>Spermatophyta</taxon>
        <taxon>Magnoliopsida</taxon>
        <taxon>eudicotyledons</taxon>
        <taxon>Gunneridae</taxon>
        <taxon>Pentapetalae</taxon>
        <taxon>rosids</taxon>
        <taxon>fabids</taxon>
        <taxon>Malpighiales</taxon>
        <taxon>Salicaceae</taxon>
        <taxon>Flacourtieae</taxon>
        <taxon>Dovyalis</taxon>
    </lineage>
</organism>
<dbReference type="NCBIfam" id="TIGR01675">
    <property type="entry name" value="plant-AP"/>
    <property type="match status" value="1"/>
</dbReference>
<name>A0AAV1SSM6_9ROSI</name>
<feature type="compositionally biased region" description="Basic and acidic residues" evidence="5">
    <location>
        <begin position="396"/>
        <end position="411"/>
    </location>
</feature>
<feature type="region of interest" description="Disordered" evidence="5">
    <location>
        <begin position="396"/>
        <end position="454"/>
    </location>
</feature>
<keyword evidence="4" id="KW-0539">Nucleus</keyword>
<keyword evidence="7" id="KW-1185">Reference proteome</keyword>
<evidence type="ECO:0000256" key="2">
    <source>
        <dbReference type="ARBA" id="ARBA00008352"/>
    </source>
</evidence>
<dbReference type="InterPro" id="IPR024661">
    <property type="entry name" value="RNA_pol_III_Rpc31"/>
</dbReference>
<dbReference type="PANTHER" id="PTHR31284">
    <property type="entry name" value="ACID PHOSPHATASE-LIKE PROTEIN"/>
    <property type="match status" value="1"/>
</dbReference>
<dbReference type="GO" id="GO:0005634">
    <property type="term" value="C:nucleus"/>
    <property type="evidence" value="ECO:0007669"/>
    <property type="project" value="UniProtKB-SubCell"/>
</dbReference>
<dbReference type="GO" id="GO:0006383">
    <property type="term" value="P:transcription by RNA polymerase III"/>
    <property type="evidence" value="ECO:0007669"/>
    <property type="project" value="InterPro"/>
</dbReference>
<evidence type="ECO:0000313" key="6">
    <source>
        <dbReference type="EMBL" id="CAK7356777.1"/>
    </source>
</evidence>
<evidence type="ECO:0000256" key="5">
    <source>
        <dbReference type="SAM" id="MobiDB-lite"/>
    </source>
</evidence>
<dbReference type="EMBL" id="CAWUPB010001197">
    <property type="protein sequence ID" value="CAK7356777.1"/>
    <property type="molecule type" value="Genomic_DNA"/>
</dbReference>
<accession>A0AAV1SSM6</accession>
<evidence type="ECO:0008006" key="8">
    <source>
        <dbReference type="Google" id="ProtNLM"/>
    </source>
</evidence>
<evidence type="ECO:0000256" key="4">
    <source>
        <dbReference type="ARBA" id="ARBA00023242"/>
    </source>
</evidence>
<gene>
    <name evidence="6" type="ORF">DCAF_LOCUS27058</name>
</gene>
<dbReference type="Gene3D" id="3.40.50.1000">
    <property type="entry name" value="HAD superfamily/HAD-like"/>
    <property type="match status" value="1"/>
</dbReference>
<dbReference type="CDD" id="cd07535">
    <property type="entry name" value="HAD_VSP"/>
    <property type="match status" value="1"/>
</dbReference>
<dbReference type="Proteomes" id="UP001314170">
    <property type="component" value="Unassembled WGS sequence"/>
</dbReference>
<evidence type="ECO:0000256" key="3">
    <source>
        <dbReference type="ARBA" id="ARBA00022729"/>
    </source>
</evidence>
<comment type="similarity">
    <text evidence="2">Belongs to the eukaryotic RPC7 RNA polymerase subunit family.</text>
</comment>
<dbReference type="InterPro" id="IPR023214">
    <property type="entry name" value="HAD_sf"/>
</dbReference>
<proteinExistence type="inferred from homology"/>
<dbReference type="Pfam" id="PF11705">
    <property type="entry name" value="RNA_pol_3_Rpc31"/>
    <property type="match status" value="1"/>
</dbReference>